<feature type="compositionally biased region" description="Low complexity" evidence="3">
    <location>
        <begin position="1354"/>
        <end position="1365"/>
    </location>
</feature>
<name>A0A7S1YBP5_9STRA</name>
<feature type="compositionally biased region" description="Acidic residues" evidence="3">
    <location>
        <begin position="785"/>
        <end position="795"/>
    </location>
</feature>
<dbReference type="PANTHER" id="PTHR10663:SF375">
    <property type="entry name" value="LD29171P"/>
    <property type="match status" value="1"/>
</dbReference>
<comment type="subcellular location">
    <subcellularLocation>
        <location evidence="1">Cytoplasm</location>
    </subcellularLocation>
</comment>
<evidence type="ECO:0000313" key="5">
    <source>
        <dbReference type="EMBL" id="CAD9294276.1"/>
    </source>
</evidence>
<dbReference type="InterPro" id="IPR023394">
    <property type="entry name" value="Sec7_C_sf"/>
</dbReference>
<accession>A0A7S1YBP5</accession>
<dbReference type="InterPro" id="IPR015403">
    <property type="entry name" value="Mon2/Sec7/BIG1-like_HDS"/>
</dbReference>
<dbReference type="SUPFAM" id="SSF48425">
    <property type="entry name" value="Sec7 domain"/>
    <property type="match status" value="1"/>
</dbReference>
<evidence type="ECO:0000256" key="1">
    <source>
        <dbReference type="ARBA" id="ARBA00004496"/>
    </source>
</evidence>
<feature type="region of interest" description="Disordered" evidence="3">
    <location>
        <begin position="250"/>
        <end position="293"/>
    </location>
</feature>
<dbReference type="InterPro" id="IPR032691">
    <property type="entry name" value="Mon2/Sec7/BIG1-like_HUS"/>
</dbReference>
<dbReference type="GO" id="GO:0032012">
    <property type="term" value="P:regulation of ARF protein signal transduction"/>
    <property type="evidence" value="ECO:0007669"/>
    <property type="project" value="InterPro"/>
</dbReference>
<feature type="region of interest" description="Disordered" evidence="3">
    <location>
        <begin position="573"/>
        <end position="592"/>
    </location>
</feature>
<dbReference type="Pfam" id="PF01369">
    <property type="entry name" value="Sec7"/>
    <property type="match status" value="1"/>
</dbReference>
<evidence type="ECO:0000259" key="4">
    <source>
        <dbReference type="PROSITE" id="PS50190"/>
    </source>
</evidence>
<sequence>MWDGTTTADGVPTSSPKRVSSIMDDAAATPISSGHPNPPSTVSSVVHPALESKVLALELLLYVLQNTRMTSGFLQSAGPQLQYAVRNYLCVSLLKNCTSENTTVVSLSLRLFVPIIRNFRSHLKTEIEAFVTNVFFVILDSTHSSPEHKSLVVILFEEICSDPETLAEIFLNYDCDLSAVDLFHRIVNTLAKVARSGLHDDTKVSSMGFVAGAGAQHMEKLRTENRTLRLEAMRALRQILASLHGSITEPMKLRKKRQASKETPAENEEPDFGQTPAESPIKTKTTDELEDSAEITLETKGSGETKSSLVAMYDSKKKRRKEESEAALRFNRKPAAGIKYAAECGHIDASDPEDVARYLLKNKDVFEKTQIGEYLGREPEYQGGFSLKVLHAYVNEMEFEGLVFDDAIRLYLSNFRLPGEAQKIDRIMEKFAERFTTQNPSVFATADVAFILAFSIIMLNTDLHNPSIKEERRMTKEGFIRNNRGISDGQDLPEELLTSIFDRIQSNQISLKEDDDARAKESDVKKEAVSATIQKALNPTVFFSSHYDEMNKNREEQFQKEREQIVRTTESMLRRKGGKNAGRHAIKKSGHHRAKFVKTEDSGLRDEYVAPMFDVTWGPTLAAFSTAMESANGTMGALLSIATDAELESAAENAAETIETCLTGFRLAISTAGLCGNEVARDAFMLALSRFTQLGTGIMLEPRHVRCIQTLLQLGREDGELLGNTWEHVFKALSEVNRFHELFQLMARNDRVAAAAAERRRQRAEERQLKLEAREERRRLREVSSDDGSDVDSVMEDSTVQTEETFSDEDIFNDDDDFLFDDEMDKREIDEINARIVYDAVSEEYLEAIYQRSSTLSSPAIADFVFQLCRVSRMEISGYGGHVGSSANAIDMSSSRRQNGTNGEQAHPNQPNIFNLQKIVEVTHYNMDSRPRLVFAEIWATVAAHLTSTSLHSNAAVAMYAVDSFRQLSIQYLHREEGTGFEFQRKFLKPLETVMARCEHVDIRELLVNCVERIIFMFGRDDDEIAPKPTGRLRSGWRPVLTILGLAGRDEEESIAKHGFSLLTSQLRECLSFEEGKGGTKKPKAGVPLAERFVDIVDALLMYVSGPHTSMSLVSIDHLVTLSSFLADEDFSGPLLLKQRQGADQSDKGELRLWWPILLGLSRSIGDRRKEVRLKSLVTLLGVINQHFIPEEFVQGGDSTEAIQTLLLVFRGVLTPVLEHAEVDADAGPKPALPKDFVRFSTKQPNPLKPDDRETTWIETTFESFMDGCVTLCMRSIGVFRDDSLVEEIFAMLNTCLLSDSAVLAVRGLRRLQLFVSKDLGVSNISDDTWATFSHMLRRCLSVRGLPASLMRSNSINGSDSASSIDGEEHENPETEAEDIAEFVAEENILGDRRYIGSNVAATIRDVMSDTSLGETMGPRWRFFLMSGLGKAVKEWERAAEILASNQTRKSSELGPPDYVENAIYGRKLILKLCFQLMSDRDLMLANLMDDPPASSVSALKLVKEQTQSLLVIFIEKDGLVVAKEAQAWERTQLTQLKRLMNEMIALLKEQDRDVLGSMYTMTPMLSMCMQCSDERMHREMHSLIQIMMKEGPQTAVSPAPPTKKSMSSVTPPAPPSLAGTQASHAKRTEPESNGFAHGQTEEEVPKARPVVEESAKVADV</sequence>
<feature type="domain" description="SEC7" evidence="4">
    <location>
        <begin position="312"/>
        <end position="507"/>
    </location>
</feature>
<dbReference type="EMBL" id="HBGK01035650">
    <property type="protein sequence ID" value="CAD9294276.1"/>
    <property type="molecule type" value="Transcribed_RNA"/>
</dbReference>
<keyword evidence="2" id="KW-0963">Cytoplasm</keyword>
<dbReference type="GO" id="GO:0005737">
    <property type="term" value="C:cytoplasm"/>
    <property type="evidence" value="ECO:0007669"/>
    <property type="project" value="UniProtKB-SubCell"/>
</dbReference>
<dbReference type="FunFam" id="1.10.220.20:FF:000010">
    <property type="entry name" value="ArfGEF"/>
    <property type="match status" value="1"/>
</dbReference>
<organism evidence="5">
    <name type="scientific">Grammatophora oceanica</name>
    <dbReference type="NCBI Taxonomy" id="210454"/>
    <lineage>
        <taxon>Eukaryota</taxon>
        <taxon>Sar</taxon>
        <taxon>Stramenopiles</taxon>
        <taxon>Ochrophyta</taxon>
        <taxon>Bacillariophyta</taxon>
        <taxon>Fragilariophyceae</taxon>
        <taxon>Fragilariophycidae</taxon>
        <taxon>Rhabdonematales</taxon>
        <taxon>Grammatophoraceae</taxon>
        <taxon>Grammatophora</taxon>
    </lineage>
</organism>
<dbReference type="GO" id="GO:0005085">
    <property type="term" value="F:guanyl-nucleotide exchange factor activity"/>
    <property type="evidence" value="ECO:0007669"/>
    <property type="project" value="InterPro"/>
</dbReference>
<dbReference type="Pfam" id="PF09324">
    <property type="entry name" value="Sec7-like_HDS"/>
    <property type="match status" value="1"/>
</dbReference>
<feature type="compositionally biased region" description="Acidic residues" evidence="3">
    <location>
        <begin position="1366"/>
        <end position="1376"/>
    </location>
</feature>
<dbReference type="Gene3D" id="1.10.220.20">
    <property type="match status" value="1"/>
</dbReference>
<evidence type="ECO:0000256" key="2">
    <source>
        <dbReference type="ARBA" id="ARBA00022490"/>
    </source>
</evidence>
<reference evidence="5" key="1">
    <citation type="submission" date="2021-01" db="EMBL/GenBank/DDBJ databases">
        <authorList>
            <person name="Corre E."/>
            <person name="Pelletier E."/>
            <person name="Niang G."/>
            <person name="Scheremetjew M."/>
            <person name="Finn R."/>
            <person name="Kale V."/>
            <person name="Holt S."/>
            <person name="Cochrane G."/>
            <person name="Meng A."/>
            <person name="Brown T."/>
            <person name="Cohen L."/>
        </authorList>
    </citation>
    <scope>NUCLEOTIDE SEQUENCE</scope>
    <source>
        <strain evidence="5">CCMP 410</strain>
    </source>
</reference>
<dbReference type="FunFam" id="1.10.1000.11:FF:000003">
    <property type="entry name" value="Brefeldin A-inhibited guanine nucleotide-exchange protein 1"/>
    <property type="match status" value="1"/>
</dbReference>
<feature type="region of interest" description="Disordered" evidence="3">
    <location>
        <begin position="1354"/>
        <end position="1376"/>
    </location>
</feature>
<feature type="region of interest" description="Disordered" evidence="3">
    <location>
        <begin position="1594"/>
        <end position="1661"/>
    </location>
</feature>
<dbReference type="CDD" id="cd00171">
    <property type="entry name" value="Sec7"/>
    <property type="match status" value="1"/>
</dbReference>
<feature type="compositionally biased region" description="Basic residues" evidence="3">
    <location>
        <begin position="574"/>
        <end position="592"/>
    </location>
</feature>
<dbReference type="SMART" id="SM00222">
    <property type="entry name" value="Sec7"/>
    <property type="match status" value="1"/>
</dbReference>
<dbReference type="Gene3D" id="1.10.1000.11">
    <property type="entry name" value="Arf Nucleotide-binding Site Opener,domain 2"/>
    <property type="match status" value="1"/>
</dbReference>
<gene>
    <name evidence="5" type="ORF">GOCE00092_LOCUS18446</name>
</gene>
<dbReference type="SUPFAM" id="SSF48371">
    <property type="entry name" value="ARM repeat"/>
    <property type="match status" value="1"/>
</dbReference>
<dbReference type="InterPro" id="IPR000904">
    <property type="entry name" value="Sec7_dom"/>
</dbReference>
<dbReference type="PROSITE" id="PS50190">
    <property type="entry name" value="SEC7"/>
    <property type="match status" value="1"/>
</dbReference>
<dbReference type="Pfam" id="PF12783">
    <property type="entry name" value="Sec7-like_HUS"/>
    <property type="match status" value="1"/>
</dbReference>
<feature type="region of interest" description="Disordered" evidence="3">
    <location>
        <begin position="780"/>
        <end position="803"/>
    </location>
</feature>
<evidence type="ECO:0000256" key="3">
    <source>
        <dbReference type="SAM" id="MobiDB-lite"/>
    </source>
</evidence>
<proteinExistence type="predicted"/>
<dbReference type="PANTHER" id="PTHR10663">
    <property type="entry name" value="GUANYL-NUCLEOTIDE EXCHANGE FACTOR"/>
    <property type="match status" value="1"/>
</dbReference>
<dbReference type="InterPro" id="IPR035999">
    <property type="entry name" value="Sec7_dom_sf"/>
</dbReference>
<feature type="compositionally biased region" description="Basic and acidic residues" evidence="3">
    <location>
        <begin position="1640"/>
        <end position="1661"/>
    </location>
</feature>
<protein>
    <recommendedName>
        <fullName evidence="4">SEC7 domain-containing protein</fullName>
    </recommendedName>
</protein>
<dbReference type="InterPro" id="IPR016024">
    <property type="entry name" value="ARM-type_fold"/>
</dbReference>